<evidence type="ECO:0000313" key="2">
    <source>
        <dbReference type="EMBL" id="PCE66552.1"/>
    </source>
</evidence>
<feature type="transmembrane region" description="Helical" evidence="1">
    <location>
        <begin position="130"/>
        <end position="151"/>
    </location>
</feature>
<keyword evidence="1" id="KW-0472">Membrane</keyword>
<evidence type="ECO:0000313" key="3">
    <source>
        <dbReference type="Proteomes" id="UP000219559"/>
    </source>
</evidence>
<accession>A0A2A4GFP2</accession>
<feature type="transmembrane region" description="Helical" evidence="1">
    <location>
        <begin position="246"/>
        <end position="279"/>
    </location>
</feature>
<name>A0A2A4GFP2_9FLAO</name>
<keyword evidence="1" id="KW-0812">Transmembrane</keyword>
<gene>
    <name evidence="2" type="ORF">B7P33_04450</name>
</gene>
<feature type="transmembrane region" description="Helical" evidence="1">
    <location>
        <begin position="12"/>
        <end position="29"/>
    </location>
</feature>
<feature type="transmembrane region" description="Helical" evidence="1">
    <location>
        <begin position="89"/>
        <end position="118"/>
    </location>
</feature>
<sequence>MVIDGRRFFNKLFVILIWLTCALALYEFISKSYIFIVYRETVFGFQALDEKLFGGVAGIFRSKVFFEGPLALSQFCMGASLFYRKHIKILIPIFLTAIFANGRLGILVCGIIIFAYLYQRYNIATLIKRPWVMILVTFAVLGFMISGILLLDAASIERFKEVFDTHNAGNNARIEYWINGISTYFNYDLNHLVFGNNGYFLQVYKNNAENGWITLLLNNGIVGFIYYLFPILLLFARNFLRLNSDFIFVVILLFCMFVQTFHLGASANLFYWLIIYSLYRPYAFESKK</sequence>
<organism evidence="2 3">
    <name type="scientific">Sediminicola luteus</name>
    <dbReference type="NCBI Taxonomy" id="319238"/>
    <lineage>
        <taxon>Bacteria</taxon>
        <taxon>Pseudomonadati</taxon>
        <taxon>Bacteroidota</taxon>
        <taxon>Flavobacteriia</taxon>
        <taxon>Flavobacteriales</taxon>
        <taxon>Flavobacteriaceae</taxon>
        <taxon>Sediminicola</taxon>
    </lineage>
</organism>
<protein>
    <submittedName>
        <fullName evidence="2">Uncharacterized protein</fullName>
    </submittedName>
</protein>
<dbReference type="AlphaFoldDB" id="A0A2A4GFP2"/>
<comment type="caution">
    <text evidence="2">The sequence shown here is derived from an EMBL/GenBank/DDBJ whole genome shotgun (WGS) entry which is preliminary data.</text>
</comment>
<reference evidence="2 3" key="1">
    <citation type="submission" date="2017-04" db="EMBL/GenBank/DDBJ databases">
        <title>A new member of the family Flavobacteriaceae isolated from ascidians.</title>
        <authorList>
            <person name="Chen L."/>
        </authorList>
    </citation>
    <scope>NUCLEOTIDE SEQUENCE [LARGE SCALE GENOMIC DNA]</scope>
    <source>
        <strain evidence="2 3">HQA918</strain>
    </source>
</reference>
<dbReference type="EMBL" id="NBWU01000001">
    <property type="protein sequence ID" value="PCE66552.1"/>
    <property type="molecule type" value="Genomic_DNA"/>
</dbReference>
<feature type="transmembrane region" description="Helical" evidence="1">
    <location>
        <begin position="212"/>
        <end position="234"/>
    </location>
</feature>
<proteinExistence type="predicted"/>
<evidence type="ECO:0000256" key="1">
    <source>
        <dbReference type="SAM" id="Phobius"/>
    </source>
</evidence>
<keyword evidence="3" id="KW-1185">Reference proteome</keyword>
<dbReference type="Proteomes" id="UP000219559">
    <property type="component" value="Unassembled WGS sequence"/>
</dbReference>
<keyword evidence="1" id="KW-1133">Transmembrane helix</keyword>